<dbReference type="EMBL" id="CZBF01000004">
    <property type="protein sequence ID" value="CUP97168.1"/>
    <property type="molecule type" value="Genomic_DNA"/>
</dbReference>
<sequence>MRFLFSFFLLPTDFAYLCPQEEKMKILKKVTSIVKS</sequence>
<gene>
    <name evidence="1" type="ORF">ERS852554_02422</name>
</gene>
<dbReference type="AlphaFoldDB" id="A0A174SND2"/>
<reference evidence="1 2" key="1">
    <citation type="submission" date="2015-09" db="EMBL/GenBank/DDBJ databases">
        <authorList>
            <consortium name="Pathogen Informatics"/>
        </authorList>
    </citation>
    <scope>NUCLEOTIDE SEQUENCE [LARGE SCALE GENOMIC DNA]</scope>
    <source>
        <strain evidence="1 2">2789STDY5834942</strain>
    </source>
</reference>
<evidence type="ECO:0000313" key="1">
    <source>
        <dbReference type="EMBL" id="CUP97168.1"/>
    </source>
</evidence>
<evidence type="ECO:0000313" key="2">
    <source>
        <dbReference type="Proteomes" id="UP000095788"/>
    </source>
</evidence>
<name>A0A174SND2_BACUN</name>
<accession>A0A174SND2</accession>
<proteinExistence type="predicted"/>
<protein>
    <submittedName>
        <fullName evidence="1">Uncharacterized protein</fullName>
    </submittedName>
</protein>
<dbReference type="Proteomes" id="UP000095788">
    <property type="component" value="Unassembled WGS sequence"/>
</dbReference>
<organism evidence="1 2">
    <name type="scientific">Bacteroides uniformis</name>
    <dbReference type="NCBI Taxonomy" id="820"/>
    <lineage>
        <taxon>Bacteria</taxon>
        <taxon>Pseudomonadati</taxon>
        <taxon>Bacteroidota</taxon>
        <taxon>Bacteroidia</taxon>
        <taxon>Bacteroidales</taxon>
        <taxon>Bacteroidaceae</taxon>
        <taxon>Bacteroides</taxon>
    </lineage>
</organism>